<evidence type="ECO:0000259" key="7">
    <source>
        <dbReference type="PROSITE" id="PS51194"/>
    </source>
</evidence>
<keyword evidence="3" id="KW-0347">Helicase</keyword>
<dbReference type="Proteomes" id="UP000324233">
    <property type="component" value="Chromosome"/>
</dbReference>
<name>A0A5B9WES3_9BACT</name>
<dbReference type="InterPro" id="IPR027417">
    <property type="entry name" value="P-loop_NTPase"/>
</dbReference>
<dbReference type="PROSITE" id="PS51194">
    <property type="entry name" value="HELICASE_CTER"/>
    <property type="match status" value="1"/>
</dbReference>
<feature type="domain" description="Helicase ATP-binding" evidence="6">
    <location>
        <begin position="32"/>
        <end position="194"/>
    </location>
</feature>
<feature type="domain" description="Helicase C-terminal" evidence="7">
    <location>
        <begin position="216"/>
        <end position="416"/>
    </location>
</feature>
<dbReference type="KEGG" id="agv:OJF2_75850"/>
<dbReference type="EMBL" id="CP042997">
    <property type="protein sequence ID" value="QEH38973.1"/>
    <property type="molecule type" value="Genomic_DNA"/>
</dbReference>
<dbReference type="CDD" id="cd17921">
    <property type="entry name" value="DEXHc_Ski2"/>
    <property type="match status" value="1"/>
</dbReference>
<feature type="region of interest" description="Disordered" evidence="5">
    <location>
        <begin position="502"/>
        <end position="521"/>
    </location>
</feature>
<evidence type="ECO:0000256" key="2">
    <source>
        <dbReference type="ARBA" id="ARBA00022801"/>
    </source>
</evidence>
<dbReference type="SMART" id="SM00490">
    <property type="entry name" value="HELICc"/>
    <property type="match status" value="1"/>
</dbReference>
<keyword evidence="1" id="KW-0547">Nucleotide-binding</keyword>
<dbReference type="GO" id="GO:0016787">
    <property type="term" value="F:hydrolase activity"/>
    <property type="evidence" value="ECO:0007669"/>
    <property type="project" value="UniProtKB-KW"/>
</dbReference>
<keyword evidence="4" id="KW-0067">ATP-binding</keyword>
<dbReference type="InterPro" id="IPR050699">
    <property type="entry name" value="RNA-DNA_Helicase"/>
</dbReference>
<evidence type="ECO:0000256" key="4">
    <source>
        <dbReference type="ARBA" id="ARBA00022840"/>
    </source>
</evidence>
<dbReference type="InterPro" id="IPR011545">
    <property type="entry name" value="DEAD/DEAH_box_helicase_dom"/>
</dbReference>
<protein>
    <submittedName>
        <fullName evidence="8">Transcription-repair-coupling factor</fullName>
        <ecNumber evidence="8">3.6.4.-</ecNumber>
    </submittedName>
</protein>
<organism evidence="8 9">
    <name type="scientific">Aquisphaera giovannonii</name>
    <dbReference type="NCBI Taxonomy" id="406548"/>
    <lineage>
        <taxon>Bacteria</taxon>
        <taxon>Pseudomonadati</taxon>
        <taxon>Planctomycetota</taxon>
        <taxon>Planctomycetia</taxon>
        <taxon>Isosphaerales</taxon>
        <taxon>Isosphaeraceae</taxon>
        <taxon>Aquisphaera</taxon>
    </lineage>
</organism>
<proteinExistence type="predicted"/>
<dbReference type="EC" id="3.6.4.-" evidence="8"/>
<evidence type="ECO:0000256" key="5">
    <source>
        <dbReference type="SAM" id="MobiDB-lite"/>
    </source>
</evidence>
<keyword evidence="9" id="KW-1185">Reference proteome</keyword>
<dbReference type="InterPro" id="IPR014001">
    <property type="entry name" value="Helicase_ATP-bd"/>
</dbReference>
<reference evidence="8 9" key="1">
    <citation type="submission" date="2019-08" db="EMBL/GenBank/DDBJ databases">
        <title>Deep-cultivation of Planctomycetes and their phenomic and genomic characterization uncovers novel biology.</title>
        <authorList>
            <person name="Wiegand S."/>
            <person name="Jogler M."/>
            <person name="Boedeker C."/>
            <person name="Pinto D."/>
            <person name="Vollmers J."/>
            <person name="Rivas-Marin E."/>
            <person name="Kohn T."/>
            <person name="Peeters S.H."/>
            <person name="Heuer A."/>
            <person name="Rast P."/>
            <person name="Oberbeckmann S."/>
            <person name="Bunk B."/>
            <person name="Jeske O."/>
            <person name="Meyerdierks A."/>
            <person name="Storesund J.E."/>
            <person name="Kallscheuer N."/>
            <person name="Luecker S."/>
            <person name="Lage O.M."/>
            <person name="Pohl T."/>
            <person name="Merkel B.J."/>
            <person name="Hornburger P."/>
            <person name="Mueller R.-W."/>
            <person name="Bruemmer F."/>
            <person name="Labrenz M."/>
            <person name="Spormann A.M."/>
            <person name="Op den Camp H."/>
            <person name="Overmann J."/>
            <person name="Amann R."/>
            <person name="Jetten M.S.M."/>
            <person name="Mascher T."/>
            <person name="Medema M.H."/>
            <person name="Devos D.P."/>
            <person name="Kaster A.-K."/>
            <person name="Ovreas L."/>
            <person name="Rohde M."/>
            <person name="Galperin M.Y."/>
            <person name="Jogler C."/>
        </authorList>
    </citation>
    <scope>NUCLEOTIDE SEQUENCE [LARGE SCALE GENOMIC DNA]</scope>
    <source>
        <strain evidence="8 9">OJF2</strain>
    </source>
</reference>
<dbReference type="InterPro" id="IPR001650">
    <property type="entry name" value="Helicase_C-like"/>
</dbReference>
<sequence>MSLEIPSRDELYVRYVDQLPYEPYPVQDAALAAWFESEQGVLVCAPTGTGKTLIAEAALFEALHTGKSAYYTTPLIALTEQKFQEMQDRAEEWGFRREDVGLVTGSRKVNPDAPVLIVVAEILLNRLLNRFDFSGVTACVMDEFHNFAEIDRGIVWELSLGMLPKHVRLLLLSATVGNAGEFVGWLARHHDRRIVVVEGNERRVPLTYEWVPDKFLNEQLVVMAAGDEEGPRTPALVFCFDREECWSVAENVMGKDLNLSDERKKELHDRVNAMDFSQGAGPKLKRLLHRGVGVHHAGLLPKYRLAVEDLFQRKLLPVVVCTETLAAGINLPARSVVLSSLVKGPFGAKKLIGSSIAHQIFGRAGRPQFDDRGYVYALAHPDDVDILRWKAKYDAIPEDTRDPGLMKAKKALKKKRPKRRETEQYWVEGHFNQLKAAPPGKLYSKGPLPWRLLAYLLEVSPEVEGIRAAIRKRLMDDPRIAAGEKALDRMLLALRAGGFVTLTPEPPAPPTTPPDAAQPPTPWTPILAQPTPALGKLLAFRSIHPLYGAFLTEMLAGADADERMQAMESTLEMPGPVRKRLRVPLRLLEAGALATSRLDAELIQRGLMAAKVEEDEEEEDEDDWRNRPPAFAEKLRSYFDHCYPDVTDVQSHPIWCVGELIEYGGNFNKFVTTHDLTKQEGIVFRHVQRMIMLCGEFERAIALDVHTDPDAGSSALAWRAELHELAAKLTESCRVVDPTSTDQLIARIAEPDVIDAEAAKLAGGAT</sequence>
<evidence type="ECO:0000256" key="1">
    <source>
        <dbReference type="ARBA" id="ARBA00022741"/>
    </source>
</evidence>
<dbReference type="Pfam" id="PF00270">
    <property type="entry name" value="DEAD"/>
    <property type="match status" value="1"/>
</dbReference>
<dbReference type="PROSITE" id="PS51192">
    <property type="entry name" value="HELICASE_ATP_BIND_1"/>
    <property type="match status" value="1"/>
</dbReference>
<evidence type="ECO:0000259" key="6">
    <source>
        <dbReference type="PROSITE" id="PS51192"/>
    </source>
</evidence>
<dbReference type="PANTHER" id="PTHR12131">
    <property type="entry name" value="ATP-DEPENDENT RNA AND DNA HELICASE"/>
    <property type="match status" value="1"/>
</dbReference>
<dbReference type="GO" id="GO:0003676">
    <property type="term" value="F:nucleic acid binding"/>
    <property type="evidence" value="ECO:0007669"/>
    <property type="project" value="InterPro"/>
</dbReference>
<dbReference type="RefSeq" id="WP_148598347.1">
    <property type="nucleotide sequence ID" value="NZ_CP042997.1"/>
</dbReference>
<dbReference type="Gene3D" id="3.40.50.300">
    <property type="entry name" value="P-loop containing nucleotide triphosphate hydrolases"/>
    <property type="match status" value="2"/>
</dbReference>
<dbReference type="Pfam" id="PF00271">
    <property type="entry name" value="Helicase_C"/>
    <property type="match status" value="1"/>
</dbReference>
<dbReference type="OrthoDB" id="9807155at2"/>
<dbReference type="GO" id="GO:0004386">
    <property type="term" value="F:helicase activity"/>
    <property type="evidence" value="ECO:0007669"/>
    <property type="project" value="UniProtKB-KW"/>
</dbReference>
<feature type="compositionally biased region" description="Pro residues" evidence="5">
    <location>
        <begin position="504"/>
        <end position="521"/>
    </location>
</feature>
<dbReference type="PANTHER" id="PTHR12131:SF1">
    <property type="entry name" value="ATP-DEPENDENT RNA HELICASE SUPV3L1, MITOCHONDRIAL-RELATED"/>
    <property type="match status" value="1"/>
</dbReference>
<accession>A0A5B9WES3</accession>
<evidence type="ECO:0000313" key="8">
    <source>
        <dbReference type="EMBL" id="QEH38973.1"/>
    </source>
</evidence>
<keyword evidence="2 8" id="KW-0378">Hydrolase</keyword>
<gene>
    <name evidence="8" type="primary">mfd_2</name>
    <name evidence="8" type="ORF">OJF2_75850</name>
</gene>
<dbReference type="GO" id="GO:0005524">
    <property type="term" value="F:ATP binding"/>
    <property type="evidence" value="ECO:0007669"/>
    <property type="project" value="UniProtKB-KW"/>
</dbReference>
<evidence type="ECO:0000313" key="9">
    <source>
        <dbReference type="Proteomes" id="UP000324233"/>
    </source>
</evidence>
<evidence type="ECO:0000256" key="3">
    <source>
        <dbReference type="ARBA" id="ARBA00022806"/>
    </source>
</evidence>
<dbReference type="SMART" id="SM00487">
    <property type="entry name" value="DEXDc"/>
    <property type="match status" value="1"/>
</dbReference>
<dbReference type="AlphaFoldDB" id="A0A5B9WES3"/>
<dbReference type="SUPFAM" id="SSF52540">
    <property type="entry name" value="P-loop containing nucleoside triphosphate hydrolases"/>
    <property type="match status" value="1"/>
</dbReference>